<sequence length="453" mass="51327">MPLKVLRGISPCPPGSKRNVYEDELKDELRKLKAEEEAKKKLEAEKKQSMALEQVFNNNSNNNVDDDDDAEGWSDNIPITKARMAEMIRHFYALGWMRDNGAGMAVRFKCRKTGESLILNSSNSLAKEIFSENEHFVMKAGGTVLKRPADPDRTPTAPFYLLRDNPDLVCIIHTHTKWANLITQLISGDKFMISGQEMIQGCENRQTKRRMENVDTVVVPIIETEINEYVLCPQLIKVLRKYPEASGVLVRGHGFFAFGSNTWQRTKMMLECYEYLFELGCEMIRFGIPLVKSDDDDHHHHQNPSVSSSHLISCARVADVLATDGHDVTLLEVEIIVPLVNNFSKNANVLRVPGPFFHADFGGNDFQKTMAIQAFDKPNAHKRYNVYKNLQISANKACEKFVTSQPGLIESLREQKFDMVIEEQLNFCGAGLGHLLNIPIHILVSRSVQKTLY</sequence>
<evidence type="ECO:0000256" key="3">
    <source>
        <dbReference type="SAM" id="MobiDB-lite"/>
    </source>
</evidence>
<evidence type="ECO:0000259" key="4">
    <source>
        <dbReference type="SMART" id="SM01007"/>
    </source>
</evidence>
<dbReference type="AlphaFoldDB" id="A0A183CIX4"/>
<feature type="region of interest" description="Disordered" evidence="3">
    <location>
        <begin position="1"/>
        <end position="21"/>
    </location>
</feature>
<evidence type="ECO:0000256" key="2">
    <source>
        <dbReference type="ARBA" id="ARBA00022679"/>
    </source>
</evidence>
<evidence type="ECO:0000313" key="6">
    <source>
        <dbReference type="WBParaSite" id="GPLIN_001283000"/>
    </source>
</evidence>
<reference evidence="5" key="1">
    <citation type="submission" date="2013-12" db="EMBL/GenBank/DDBJ databases">
        <authorList>
            <person name="Aslett M."/>
        </authorList>
    </citation>
    <scope>NUCLEOTIDE SEQUENCE [LARGE SCALE GENOMIC DNA]</scope>
    <source>
        <strain evidence="5">Lindley</strain>
    </source>
</reference>
<dbReference type="InterPro" id="IPR002213">
    <property type="entry name" value="UDP_glucos_trans"/>
</dbReference>
<dbReference type="PANTHER" id="PTHR10640:SF7">
    <property type="entry name" value="METHYLTHIORIBULOSE-1-PHOSPHATE DEHYDRATASE"/>
    <property type="match status" value="1"/>
</dbReference>
<protein>
    <submittedName>
        <fullName evidence="6">Glucuronosyltransferase</fullName>
    </submittedName>
</protein>
<dbReference type="GO" id="GO:0005737">
    <property type="term" value="C:cytoplasm"/>
    <property type="evidence" value="ECO:0007669"/>
    <property type="project" value="TreeGrafter"/>
</dbReference>
<reference evidence="5" key="2">
    <citation type="submission" date="2014-05" db="EMBL/GenBank/DDBJ databases">
        <title>The genome and life-stage specific transcriptomes of Globodera pallida elucidate key aspects of plant parasitism by a cyst nematode.</title>
        <authorList>
            <person name="Cotton J.A."/>
            <person name="Lilley C.J."/>
            <person name="Jones L.M."/>
            <person name="Kikuchi T."/>
            <person name="Reid A.J."/>
            <person name="Thorpe P."/>
            <person name="Tsai I.J."/>
            <person name="Beasley H."/>
            <person name="Blok V."/>
            <person name="Cock P.J.A."/>
            <person name="Van den Akker S.E."/>
            <person name="Holroyd N."/>
            <person name="Hunt M."/>
            <person name="Mantelin S."/>
            <person name="Naghra H."/>
            <person name="Pain A."/>
            <person name="Palomares-Rius J.E."/>
            <person name="Zarowiecki M."/>
            <person name="Berriman M."/>
            <person name="Jones J.T."/>
            <person name="Urwin P.E."/>
        </authorList>
    </citation>
    <scope>NUCLEOTIDE SEQUENCE [LARGE SCALE GENOMIC DNA]</scope>
    <source>
        <strain evidence="5">Lindley</strain>
    </source>
</reference>
<organism evidence="5 6">
    <name type="scientific">Globodera pallida</name>
    <name type="common">Potato cyst nematode worm</name>
    <name type="synonym">Heterodera pallida</name>
    <dbReference type="NCBI Taxonomy" id="36090"/>
    <lineage>
        <taxon>Eukaryota</taxon>
        <taxon>Metazoa</taxon>
        <taxon>Ecdysozoa</taxon>
        <taxon>Nematoda</taxon>
        <taxon>Chromadorea</taxon>
        <taxon>Rhabditida</taxon>
        <taxon>Tylenchina</taxon>
        <taxon>Tylenchomorpha</taxon>
        <taxon>Tylenchoidea</taxon>
        <taxon>Heteroderidae</taxon>
        <taxon>Heteroderinae</taxon>
        <taxon>Globodera</taxon>
    </lineage>
</organism>
<evidence type="ECO:0000313" key="5">
    <source>
        <dbReference type="Proteomes" id="UP000050741"/>
    </source>
</evidence>
<name>A0A183CIX4_GLOPA</name>
<dbReference type="WBParaSite" id="GPLIN_001283000">
    <property type="protein sequence ID" value="GPLIN_001283000"/>
    <property type="gene ID" value="GPLIN_001283000"/>
</dbReference>
<keyword evidence="5" id="KW-1185">Reference proteome</keyword>
<comment type="similarity">
    <text evidence="1">Belongs to the aldolase class II family. Adducin subfamily.</text>
</comment>
<feature type="domain" description="Class II aldolase/adducin N-terminal" evidence="4">
    <location>
        <begin position="82"/>
        <end position="281"/>
    </location>
</feature>
<keyword evidence="2" id="KW-0808">Transferase</keyword>
<dbReference type="Gene3D" id="3.40.225.10">
    <property type="entry name" value="Class II aldolase/adducin N-terminal domain"/>
    <property type="match status" value="1"/>
</dbReference>
<dbReference type="PANTHER" id="PTHR10640">
    <property type="entry name" value="METHYLTHIORIBULOSE-1-PHOSPHATE DEHYDRATASE"/>
    <property type="match status" value="1"/>
</dbReference>
<dbReference type="SMART" id="SM01007">
    <property type="entry name" value="Aldolase_II"/>
    <property type="match status" value="1"/>
</dbReference>
<dbReference type="Proteomes" id="UP000050741">
    <property type="component" value="Unassembled WGS sequence"/>
</dbReference>
<dbReference type="SUPFAM" id="SSF53756">
    <property type="entry name" value="UDP-Glycosyltransferase/glycogen phosphorylase"/>
    <property type="match status" value="1"/>
</dbReference>
<reference evidence="6" key="3">
    <citation type="submission" date="2016-06" db="UniProtKB">
        <authorList>
            <consortium name="WormBaseParasite"/>
        </authorList>
    </citation>
    <scope>IDENTIFICATION</scope>
</reference>
<dbReference type="Pfam" id="PF00201">
    <property type="entry name" value="UDPGT"/>
    <property type="match status" value="1"/>
</dbReference>
<dbReference type="GO" id="GO:0019509">
    <property type="term" value="P:L-methionine salvage from methylthioadenosine"/>
    <property type="evidence" value="ECO:0007669"/>
    <property type="project" value="TreeGrafter"/>
</dbReference>
<dbReference type="GO" id="GO:0046570">
    <property type="term" value="F:methylthioribulose 1-phosphate dehydratase activity"/>
    <property type="evidence" value="ECO:0007669"/>
    <property type="project" value="TreeGrafter"/>
</dbReference>
<accession>A0A183CIX4</accession>
<proteinExistence type="inferred from homology"/>
<dbReference type="GO" id="GO:0008194">
    <property type="term" value="F:UDP-glycosyltransferase activity"/>
    <property type="evidence" value="ECO:0007669"/>
    <property type="project" value="InterPro"/>
</dbReference>
<evidence type="ECO:0000256" key="1">
    <source>
        <dbReference type="ARBA" id="ARBA00006274"/>
    </source>
</evidence>
<dbReference type="Pfam" id="PF00596">
    <property type="entry name" value="Aldolase_II"/>
    <property type="match status" value="1"/>
</dbReference>
<dbReference type="Gene3D" id="3.40.50.2000">
    <property type="entry name" value="Glycogen Phosphorylase B"/>
    <property type="match status" value="1"/>
</dbReference>
<dbReference type="InterPro" id="IPR001303">
    <property type="entry name" value="Aldolase_II/adducin_N"/>
</dbReference>
<dbReference type="InterPro" id="IPR036409">
    <property type="entry name" value="Aldolase_II/adducin_N_sf"/>
</dbReference>
<dbReference type="SUPFAM" id="SSF53639">
    <property type="entry name" value="AraD/HMP-PK domain-like"/>
    <property type="match status" value="1"/>
</dbReference>